<organism evidence="2 3">
    <name type="scientific">Eremothecium cymbalariae (strain CBS 270.75 / DBVPG 7215 / KCTC 17166 / NRRL Y-17582)</name>
    <name type="common">Yeast</name>
    <dbReference type="NCBI Taxonomy" id="931890"/>
    <lineage>
        <taxon>Eukaryota</taxon>
        <taxon>Fungi</taxon>
        <taxon>Dikarya</taxon>
        <taxon>Ascomycota</taxon>
        <taxon>Saccharomycotina</taxon>
        <taxon>Saccharomycetes</taxon>
        <taxon>Saccharomycetales</taxon>
        <taxon>Saccharomycetaceae</taxon>
        <taxon>Eremothecium</taxon>
    </lineage>
</organism>
<dbReference type="OMA" id="RNENYHL"/>
<dbReference type="OrthoDB" id="4068351at2759"/>
<gene>
    <name evidence="2" type="ordered locus">Ecym_8363</name>
</gene>
<dbReference type="EMBL" id="CP002504">
    <property type="protein sequence ID" value="AET41636.1"/>
    <property type="molecule type" value="Genomic_DNA"/>
</dbReference>
<evidence type="ECO:0000313" key="3">
    <source>
        <dbReference type="Proteomes" id="UP000006790"/>
    </source>
</evidence>
<feature type="region of interest" description="Disordered" evidence="1">
    <location>
        <begin position="251"/>
        <end position="327"/>
    </location>
</feature>
<feature type="compositionally biased region" description="Low complexity" evidence="1">
    <location>
        <begin position="276"/>
        <end position="290"/>
    </location>
</feature>
<reference evidence="3" key="1">
    <citation type="journal article" date="2012" name="G3 (Bethesda)">
        <title>Pichia sorbitophila, an interspecies yeast hybrid reveals early steps of genome resolution following polyploidization.</title>
        <authorList>
            <person name="Leh Louis V."/>
            <person name="Despons L."/>
            <person name="Friedrich A."/>
            <person name="Martin T."/>
            <person name="Durrens P."/>
            <person name="Casaregola S."/>
            <person name="Neuveglise C."/>
            <person name="Fairhead C."/>
            <person name="Marck C."/>
            <person name="Cruz J.A."/>
            <person name="Straub M.L."/>
            <person name="Kugler V."/>
            <person name="Sacerdot C."/>
            <person name="Uzunov Z."/>
            <person name="Thierry A."/>
            <person name="Weiss S."/>
            <person name="Bleykasten C."/>
            <person name="De Montigny J."/>
            <person name="Jacques N."/>
            <person name="Jung P."/>
            <person name="Lemaire M."/>
            <person name="Mallet S."/>
            <person name="Morel G."/>
            <person name="Richard G.F."/>
            <person name="Sarkar A."/>
            <person name="Savel G."/>
            <person name="Schacherer J."/>
            <person name="Seret M.L."/>
            <person name="Talla E."/>
            <person name="Samson G."/>
            <person name="Jubin C."/>
            <person name="Poulain J."/>
            <person name="Vacherie B."/>
            <person name="Barbe V."/>
            <person name="Pelletier E."/>
            <person name="Sherman D.J."/>
            <person name="Westhof E."/>
            <person name="Weissenbach J."/>
            <person name="Baret P.V."/>
            <person name="Wincker P."/>
            <person name="Gaillardin C."/>
            <person name="Dujon B."/>
            <person name="Souciet J.L."/>
        </authorList>
    </citation>
    <scope>NUCLEOTIDE SEQUENCE [LARGE SCALE GENOMIC DNA]</scope>
    <source>
        <strain evidence="3">CBS 270.75 / DBVPG 7215 / KCTC 17166 / NRRL Y-17582</strain>
    </source>
</reference>
<feature type="region of interest" description="Disordered" evidence="1">
    <location>
        <begin position="85"/>
        <end position="106"/>
    </location>
</feature>
<dbReference type="AlphaFoldDB" id="G8JXR2"/>
<feature type="compositionally biased region" description="Low complexity" evidence="1">
    <location>
        <begin position="96"/>
        <end position="106"/>
    </location>
</feature>
<name>G8JXR2_ERECY</name>
<dbReference type="STRING" id="931890.G8JXR2"/>
<accession>G8JXR2</accession>
<dbReference type="InParanoid" id="G8JXR2"/>
<dbReference type="KEGG" id="erc:Ecym_8363"/>
<dbReference type="eggNOG" id="ENOG502S3XE">
    <property type="taxonomic scope" value="Eukaryota"/>
</dbReference>
<feature type="compositionally biased region" description="Low complexity" evidence="1">
    <location>
        <begin position="310"/>
        <end position="322"/>
    </location>
</feature>
<dbReference type="Proteomes" id="UP000006790">
    <property type="component" value="Chromosome 8"/>
</dbReference>
<proteinExistence type="predicted"/>
<keyword evidence="3" id="KW-1185">Reference proteome</keyword>
<evidence type="ECO:0000313" key="2">
    <source>
        <dbReference type="EMBL" id="AET41636.1"/>
    </source>
</evidence>
<protein>
    <submittedName>
        <fullName evidence="2">Uncharacterized protein</fullName>
    </submittedName>
</protein>
<dbReference type="HOGENOM" id="CLU_047031_0_0_1"/>
<dbReference type="RefSeq" id="XP_003648453.1">
    <property type="nucleotide sequence ID" value="XM_003648405.1"/>
</dbReference>
<dbReference type="GeneID" id="11471552"/>
<evidence type="ECO:0000256" key="1">
    <source>
        <dbReference type="SAM" id="MobiDB-lite"/>
    </source>
</evidence>
<sequence length="437" mass="48520">MSNNTTPKKTTKIPDSILSLKNENCHLQLMLSEKGSEVVFLKNKVNQLKARLDEILVPQNVSKAPQNIPISDMLDKMGDGDDDIATHFSGSPFRGSRPLSHSTKLSSSASVSSSTKQLSYLFFTRQIVPFAQESINIFERSDLFSGQALRIKHAFTRVVEGRGTTSQNFDDMIDILDELLILQRNAIVCLNRELEYKKLTQQLEYLATIFLDPEEYGLKSKDYLEHLKKQLLDVIANVYSQVPIMDQIPQPCTGNFSGGDVEGDRTGNGNPPGLINGTSGAATTASTTNALPMSVAIAPSSNPHDKNQFKKPASSKKSGPSGRLPNLDTYVQHLESCTDSFSNFKLTTTAASPQKEQLEFIPIGFEDRFSHNTTPVRKPQRSNGLKKITLTPLNCWDKYEDDDGEENKDPLQQFYEERITGTDLEDTRTTATGFNSI</sequence>